<dbReference type="InterPro" id="IPR008816">
    <property type="entry name" value="Gly_zipper_2TM_dom"/>
</dbReference>
<feature type="domain" description="Glycine zipper 2TM" evidence="2">
    <location>
        <begin position="45"/>
        <end position="80"/>
    </location>
</feature>
<dbReference type="PROSITE" id="PS51257">
    <property type="entry name" value="PROKAR_LIPOPROTEIN"/>
    <property type="match status" value="1"/>
</dbReference>
<evidence type="ECO:0000313" key="4">
    <source>
        <dbReference type="Proteomes" id="UP000295106"/>
    </source>
</evidence>
<feature type="signal peptide" evidence="1">
    <location>
        <begin position="1"/>
        <end position="30"/>
    </location>
</feature>
<comment type="caution">
    <text evidence="3">The sequence shown here is derived from an EMBL/GenBank/DDBJ whole genome shotgun (WGS) entry which is preliminary data.</text>
</comment>
<evidence type="ECO:0000313" key="3">
    <source>
        <dbReference type="EMBL" id="TCP05358.1"/>
    </source>
</evidence>
<dbReference type="OrthoDB" id="5730448at2"/>
<feature type="chain" id="PRO_5020290101" evidence="1">
    <location>
        <begin position="31"/>
        <end position="232"/>
    </location>
</feature>
<dbReference type="RefSeq" id="WP_132644367.1">
    <property type="nucleotide sequence ID" value="NZ_NRRI01000037.1"/>
</dbReference>
<evidence type="ECO:0000259" key="2">
    <source>
        <dbReference type="Pfam" id="PF05433"/>
    </source>
</evidence>
<keyword evidence="1" id="KW-0732">Signal</keyword>
<dbReference type="Pfam" id="PF05433">
    <property type="entry name" value="Rick_17kDa_Anti"/>
    <property type="match status" value="1"/>
</dbReference>
<sequence>MKSIQPLQRTIACIAATALLGACATTQGPAGDQTTDDDPCGVTTSAAVGALAGAVLGGLIDGKRGAVRGAVIGAGTGALACVAINHQSRQTKTAAQAEQDYLKVRKTLPAEPEVTAYAARLESGSVQRGQPLKVNSTLELVNGRGSKVNEVREELVVFNPDGTPFKTGSKPFTANSAGRFENSFELRLPEAAPQGAYALKTNVYVNGKMLATRDLRTQVVWDGSSGVIVASR</sequence>
<proteinExistence type="predicted"/>
<protein>
    <submittedName>
        <fullName evidence="3">Glycine zipper 2TM protein</fullName>
    </submittedName>
</protein>
<dbReference type="EMBL" id="SLXD01000001">
    <property type="protein sequence ID" value="TCP05358.1"/>
    <property type="molecule type" value="Genomic_DNA"/>
</dbReference>
<evidence type="ECO:0000256" key="1">
    <source>
        <dbReference type="SAM" id="SignalP"/>
    </source>
</evidence>
<accession>A0A4V2SHJ5</accession>
<dbReference type="GO" id="GO:0019867">
    <property type="term" value="C:outer membrane"/>
    <property type="evidence" value="ECO:0007669"/>
    <property type="project" value="InterPro"/>
</dbReference>
<name>A0A4V2SHJ5_RUBGE</name>
<reference evidence="3 4" key="1">
    <citation type="submission" date="2019-03" db="EMBL/GenBank/DDBJ databases">
        <title>Genomic Encyclopedia of Type Strains, Phase IV (KMG-IV): sequencing the most valuable type-strain genomes for metagenomic binning, comparative biology and taxonomic classification.</title>
        <authorList>
            <person name="Goeker M."/>
        </authorList>
    </citation>
    <scope>NUCLEOTIDE SEQUENCE [LARGE SCALE GENOMIC DNA]</scope>
    <source>
        <strain evidence="3 4">DSM 1709</strain>
    </source>
</reference>
<gene>
    <name evidence="3" type="ORF">EV684_101230</name>
</gene>
<dbReference type="Proteomes" id="UP000295106">
    <property type="component" value="Unassembled WGS sequence"/>
</dbReference>
<organism evidence="3 4">
    <name type="scientific">Rubrivivax gelatinosus</name>
    <name type="common">Rhodocyclus gelatinosus</name>
    <name type="synonym">Rhodopseudomonas gelatinosa</name>
    <dbReference type="NCBI Taxonomy" id="28068"/>
    <lineage>
        <taxon>Bacteria</taxon>
        <taxon>Pseudomonadati</taxon>
        <taxon>Pseudomonadota</taxon>
        <taxon>Betaproteobacteria</taxon>
        <taxon>Burkholderiales</taxon>
        <taxon>Sphaerotilaceae</taxon>
        <taxon>Rubrivivax</taxon>
    </lineage>
</organism>
<dbReference type="AlphaFoldDB" id="A0A4V2SHJ5"/>